<proteinExistence type="predicted"/>
<dbReference type="EMBL" id="CACVAX010000044">
    <property type="protein sequence ID" value="CAA6816120.1"/>
    <property type="molecule type" value="Genomic_DNA"/>
</dbReference>
<reference evidence="1" key="1">
    <citation type="submission" date="2020-01" db="EMBL/GenBank/DDBJ databases">
        <authorList>
            <person name="Meier V. D."/>
            <person name="Meier V D."/>
        </authorList>
    </citation>
    <scope>NUCLEOTIDE SEQUENCE</scope>
    <source>
        <strain evidence="1">HLG_WM_MAG_04</strain>
    </source>
</reference>
<protein>
    <submittedName>
        <fullName evidence="1">Uncharacterized protein</fullName>
    </submittedName>
</protein>
<accession>A0A6S6TI45</accession>
<sequence length="120" mass="13232">MLKKETSILMRLLTICVILLMLFSAKMIYDVTNYVGQMAGSVDNMSSELIVIRKKISDMNDGVAGMNDGVVAMNAYMERDISAMSHSVQSMSSNVGEMKTEMNKGVEKLSPMGMAQSFMK</sequence>
<organism evidence="1">
    <name type="scientific">uncultured Sulfurovum sp</name>
    <dbReference type="NCBI Taxonomy" id="269237"/>
    <lineage>
        <taxon>Bacteria</taxon>
        <taxon>Pseudomonadati</taxon>
        <taxon>Campylobacterota</taxon>
        <taxon>Epsilonproteobacteria</taxon>
        <taxon>Campylobacterales</taxon>
        <taxon>Sulfurovaceae</taxon>
        <taxon>Sulfurovum</taxon>
        <taxon>environmental samples</taxon>
    </lineage>
</organism>
<name>A0A6S6TI45_9BACT</name>
<dbReference type="AlphaFoldDB" id="A0A6S6TI45"/>
<gene>
    <name evidence="1" type="ORF">HELGO_WM7198</name>
</gene>
<evidence type="ECO:0000313" key="1">
    <source>
        <dbReference type="EMBL" id="CAA6816120.1"/>
    </source>
</evidence>